<accession>A0AAF0PQN1</accession>
<dbReference type="EMBL" id="CP133612">
    <property type="protein sequence ID" value="WMV09138.1"/>
    <property type="molecule type" value="Genomic_DNA"/>
</dbReference>
<protein>
    <recommendedName>
        <fullName evidence="1">Integrase catalytic domain-containing protein</fullName>
    </recommendedName>
</protein>
<dbReference type="PANTHER" id="PTHR45835">
    <property type="entry name" value="YALI0A06105P"/>
    <property type="match status" value="1"/>
</dbReference>
<dbReference type="Gene3D" id="3.30.420.10">
    <property type="entry name" value="Ribonuclease H-like superfamily/Ribonuclease H"/>
    <property type="match status" value="1"/>
</dbReference>
<keyword evidence="3" id="KW-1185">Reference proteome</keyword>
<dbReference type="InterPro" id="IPR036397">
    <property type="entry name" value="RNaseH_sf"/>
</dbReference>
<dbReference type="InterPro" id="IPR012337">
    <property type="entry name" value="RNaseH-like_sf"/>
</dbReference>
<organism evidence="2 3">
    <name type="scientific">Solanum verrucosum</name>
    <dbReference type="NCBI Taxonomy" id="315347"/>
    <lineage>
        <taxon>Eukaryota</taxon>
        <taxon>Viridiplantae</taxon>
        <taxon>Streptophyta</taxon>
        <taxon>Embryophyta</taxon>
        <taxon>Tracheophyta</taxon>
        <taxon>Spermatophyta</taxon>
        <taxon>Magnoliopsida</taxon>
        <taxon>eudicotyledons</taxon>
        <taxon>Gunneridae</taxon>
        <taxon>Pentapetalae</taxon>
        <taxon>asterids</taxon>
        <taxon>lamiids</taxon>
        <taxon>Solanales</taxon>
        <taxon>Solanaceae</taxon>
        <taxon>Solanoideae</taxon>
        <taxon>Solaneae</taxon>
        <taxon>Solanum</taxon>
    </lineage>
</organism>
<evidence type="ECO:0000313" key="2">
    <source>
        <dbReference type="EMBL" id="WMV09138.1"/>
    </source>
</evidence>
<evidence type="ECO:0000313" key="3">
    <source>
        <dbReference type="Proteomes" id="UP001234989"/>
    </source>
</evidence>
<dbReference type="SUPFAM" id="SSF53098">
    <property type="entry name" value="Ribonuclease H-like"/>
    <property type="match status" value="1"/>
</dbReference>
<dbReference type="InterPro" id="IPR001584">
    <property type="entry name" value="Integrase_cat-core"/>
</dbReference>
<feature type="domain" description="Integrase catalytic" evidence="1">
    <location>
        <begin position="31"/>
        <end position="142"/>
    </location>
</feature>
<dbReference type="PANTHER" id="PTHR45835:SF91">
    <property type="entry name" value="RETROTRANSPOSON, TY3-GYPSY SUBCLASS-LIKE PROTEIN"/>
    <property type="match status" value="1"/>
</dbReference>
<sequence length="142" mass="16205">MKKDIAVFVAKCSNCQQVKVQHQKPGGLAQDIGIPTWKWEDVNMDFIVGLPRPRCQHYSIWVIVDLMTKSTHFLPGKVFLFGRRLCQVVFDRMGKITWCALVHYFDRGTQFTSQILKSFQKGLGTKVKLSTTFNPPTDGQAK</sequence>
<dbReference type="AlphaFoldDB" id="A0AAF0PQN1"/>
<reference evidence="2" key="1">
    <citation type="submission" date="2023-08" db="EMBL/GenBank/DDBJ databases">
        <title>A de novo genome assembly of Solanum verrucosum Schlechtendal, a Mexican diploid species geographically isolated from the other diploid A-genome species in potato relatives.</title>
        <authorList>
            <person name="Hosaka K."/>
        </authorList>
    </citation>
    <scope>NUCLEOTIDE SEQUENCE</scope>
    <source>
        <tissue evidence="2">Young leaves</tissue>
    </source>
</reference>
<dbReference type="PROSITE" id="PS50994">
    <property type="entry name" value="INTEGRASE"/>
    <property type="match status" value="1"/>
</dbReference>
<evidence type="ECO:0000259" key="1">
    <source>
        <dbReference type="PROSITE" id="PS50994"/>
    </source>
</evidence>
<dbReference type="Proteomes" id="UP001234989">
    <property type="component" value="Chromosome 1"/>
</dbReference>
<name>A0AAF0PQN1_SOLVR</name>
<proteinExistence type="predicted"/>
<gene>
    <name evidence="2" type="ORF">MTR67_002523</name>
</gene>
<dbReference type="GO" id="GO:0003676">
    <property type="term" value="F:nucleic acid binding"/>
    <property type="evidence" value="ECO:0007669"/>
    <property type="project" value="InterPro"/>
</dbReference>
<dbReference type="GO" id="GO:0015074">
    <property type="term" value="P:DNA integration"/>
    <property type="evidence" value="ECO:0007669"/>
    <property type="project" value="InterPro"/>
</dbReference>